<evidence type="ECO:0000313" key="3">
    <source>
        <dbReference type="Proteomes" id="UP000266506"/>
    </source>
</evidence>
<reference evidence="2 3" key="1">
    <citation type="submission" date="2018-08" db="EMBL/GenBank/DDBJ databases">
        <title>Genomic Encyclopedia of Archaeal and Bacterial Type Strains, Phase II (KMG-II): from individual species to whole genera.</title>
        <authorList>
            <person name="Goeker M."/>
        </authorList>
    </citation>
    <scope>NUCLEOTIDE SEQUENCE [LARGE SCALE GENOMIC DNA]</scope>
    <source>
        <strain evidence="2 3">ATCC 27112</strain>
    </source>
</reference>
<name>A0A397S1A0_9MOLU</name>
<keyword evidence="1" id="KW-0812">Transmembrane</keyword>
<comment type="caution">
    <text evidence="2">The sequence shown here is derived from an EMBL/GenBank/DDBJ whole genome shotgun (WGS) entry which is preliminary data.</text>
</comment>
<keyword evidence="1" id="KW-0472">Membrane</keyword>
<feature type="transmembrane region" description="Helical" evidence="1">
    <location>
        <begin position="87"/>
        <end position="106"/>
    </location>
</feature>
<proteinExistence type="predicted"/>
<dbReference type="AlphaFoldDB" id="A0A397S1A0"/>
<organism evidence="2 3">
    <name type="scientific">Anaeroplasma bactoclasticum</name>
    <dbReference type="NCBI Taxonomy" id="2088"/>
    <lineage>
        <taxon>Bacteria</taxon>
        <taxon>Bacillati</taxon>
        <taxon>Mycoplasmatota</taxon>
        <taxon>Mollicutes</taxon>
        <taxon>Anaeroplasmatales</taxon>
        <taxon>Anaeroplasmataceae</taxon>
        <taxon>Anaeroplasma</taxon>
    </lineage>
</organism>
<gene>
    <name evidence="2" type="ORF">EI71_00029</name>
</gene>
<dbReference type="Proteomes" id="UP000266506">
    <property type="component" value="Unassembled WGS sequence"/>
</dbReference>
<evidence type="ECO:0008006" key="4">
    <source>
        <dbReference type="Google" id="ProtNLM"/>
    </source>
</evidence>
<keyword evidence="1" id="KW-1133">Transmembrane helix</keyword>
<dbReference type="EMBL" id="QXEV01000001">
    <property type="protein sequence ID" value="RIA78469.1"/>
    <property type="molecule type" value="Genomic_DNA"/>
</dbReference>
<evidence type="ECO:0000313" key="2">
    <source>
        <dbReference type="EMBL" id="RIA78469.1"/>
    </source>
</evidence>
<dbReference type="RefSeq" id="WP_119015217.1">
    <property type="nucleotide sequence ID" value="NZ_QXEV01000001.1"/>
</dbReference>
<accession>A0A397S1A0</accession>
<evidence type="ECO:0000256" key="1">
    <source>
        <dbReference type="SAM" id="Phobius"/>
    </source>
</evidence>
<protein>
    <recommendedName>
        <fullName evidence="4">Zinc ribbon protein</fullName>
    </recommendedName>
</protein>
<keyword evidence="3" id="KW-1185">Reference proteome</keyword>
<dbReference type="InParanoid" id="A0A397S1A0"/>
<sequence>MFCTCCGKKIMDGCNFCPECGVKLNMNAIRGDELKNRVPLGEARNVMLITGVPQELYFYNGLYYYDKFCTRLFPIGMIAMPYRNPGLAMPSFLGFGMLHLAAFGLMNKCGKK</sequence>
<dbReference type="OrthoDB" id="192868at2"/>